<name>A0A1Q9JJ74_9FIRM</name>
<organism evidence="2 3">
    <name type="scientific">Hornefia porci</name>
    <dbReference type="NCBI Taxonomy" id="2652292"/>
    <lineage>
        <taxon>Bacteria</taxon>
        <taxon>Bacillati</taxon>
        <taxon>Bacillota</taxon>
        <taxon>Clostridia</taxon>
        <taxon>Peptostreptococcales</taxon>
        <taxon>Anaerovoracaceae</taxon>
        <taxon>Hornefia</taxon>
    </lineage>
</organism>
<evidence type="ECO:0000313" key="3">
    <source>
        <dbReference type="Proteomes" id="UP000187404"/>
    </source>
</evidence>
<evidence type="ECO:0000313" key="2">
    <source>
        <dbReference type="EMBL" id="OLR56272.1"/>
    </source>
</evidence>
<comment type="caution">
    <text evidence="2">The sequence shown here is derived from an EMBL/GenBank/DDBJ whole genome shotgun (WGS) entry which is preliminary data.</text>
</comment>
<dbReference type="Proteomes" id="UP000187404">
    <property type="component" value="Unassembled WGS sequence"/>
</dbReference>
<dbReference type="AlphaFoldDB" id="A0A1Q9JJ74"/>
<accession>A0A1Q9JJ74</accession>
<dbReference type="EMBL" id="MJIE01000001">
    <property type="protein sequence ID" value="OLR56272.1"/>
    <property type="molecule type" value="Genomic_DNA"/>
</dbReference>
<dbReference type="STRING" id="1261640.BHK98_09460"/>
<protein>
    <submittedName>
        <fullName evidence="2">Uncharacterized protein</fullName>
    </submittedName>
</protein>
<gene>
    <name evidence="2" type="ORF">BHK98_09460</name>
</gene>
<keyword evidence="3" id="KW-1185">Reference proteome</keyword>
<proteinExistence type="predicted"/>
<reference evidence="2 3" key="1">
    <citation type="journal article" date="2016" name="Appl. Environ. Microbiol.">
        <title>Function and Phylogeny of Bacterial Butyryl Coenzyme A:Acetate Transferases and Their Diversity in the Proximal Colon of Swine.</title>
        <authorList>
            <person name="Trachsel J."/>
            <person name="Bayles D.O."/>
            <person name="Looft T."/>
            <person name="Levine U.Y."/>
            <person name="Allen H.K."/>
        </authorList>
    </citation>
    <scope>NUCLEOTIDE SEQUENCE [LARGE SCALE GENOMIC DNA]</scope>
    <source>
        <strain evidence="2 3">68-3-10</strain>
    </source>
</reference>
<feature type="region of interest" description="Disordered" evidence="1">
    <location>
        <begin position="44"/>
        <end position="74"/>
    </location>
</feature>
<evidence type="ECO:0000256" key="1">
    <source>
        <dbReference type="SAM" id="MobiDB-lite"/>
    </source>
</evidence>
<sequence>MNQRAAQKLPRKTCRTKHTKSVKLIPDAPCGRFLIVKKEGAGSAGRPLNFVRAEDSGNRPAARGTPTASGARRA</sequence>